<gene>
    <name evidence="2" type="ORF">GCM10023353_01610</name>
</gene>
<sequence length="173" mass="18075">MRRTLLRTAAAAGAAALTTGILGLGAASANPVHTLWQTPVISGPDIGPASTPEGMFPLIHVAATDGQAPGETTFSVPRPFPYYYMHASRFVVIHWQNVQTGASGDVPLRYWQNLEESGGTPNLPPEFPATLPTAATVQTGTGPVVATVTHFRTTYQAPPVADGVVPGISIFIS</sequence>
<evidence type="ECO:0000313" key="3">
    <source>
        <dbReference type="Proteomes" id="UP001500839"/>
    </source>
</evidence>
<protein>
    <submittedName>
        <fullName evidence="2">Uncharacterized protein</fullName>
    </submittedName>
</protein>
<keyword evidence="3" id="KW-1185">Reference proteome</keyword>
<proteinExistence type="predicted"/>
<name>A0ABP9C0T6_9ACTN</name>
<dbReference type="Proteomes" id="UP001500839">
    <property type="component" value="Unassembled WGS sequence"/>
</dbReference>
<feature type="signal peptide" evidence="1">
    <location>
        <begin position="1"/>
        <end position="29"/>
    </location>
</feature>
<organism evidence="2 3">
    <name type="scientific">Tomitella cavernea</name>
    <dbReference type="NCBI Taxonomy" id="1387982"/>
    <lineage>
        <taxon>Bacteria</taxon>
        <taxon>Bacillati</taxon>
        <taxon>Actinomycetota</taxon>
        <taxon>Actinomycetes</taxon>
        <taxon>Mycobacteriales</taxon>
        <taxon>Tomitella</taxon>
    </lineage>
</organism>
<accession>A0ABP9C0T6</accession>
<dbReference type="EMBL" id="BAABKQ010000001">
    <property type="protein sequence ID" value="GAA4803132.1"/>
    <property type="molecule type" value="Genomic_DNA"/>
</dbReference>
<feature type="chain" id="PRO_5046926743" evidence="1">
    <location>
        <begin position="30"/>
        <end position="173"/>
    </location>
</feature>
<reference evidence="3" key="1">
    <citation type="journal article" date="2019" name="Int. J. Syst. Evol. Microbiol.">
        <title>The Global Catalogue of Microorganisms (GCM) 10K type strain sequencing project: providing services to taxonomists for standard genome sequencing and annotation.</title>
        <authorList>
            <consortium name="The Broad Institute Genomics Platform"/>
            <consortium name="The Broad Institute Genome Sequencing Center for Infectious Disease"/>
            <person name="Wu L."/>
            <person name="Ma J."/>
        </authorList>
    </citation>
    <scope>NUCLEOTIDE SEQUENCE [LARGE SCALE GENOMIC DNA]</scope>
    <source>
        <strain evidence="3">JCM 18542</strain>
    </source>
</reference>
<comment type="caution">
    <text evidence="2">The sequence shown here is derived from an EMBL/GenBank/DDBJ whole genome shotgun (WGS) entry which is preliminary data.</text>
</comment>
<dbReference type="RefSeq" id="WP_200173900.1">
    <property type="nucleotide sequence ID" value="NZ_BAABKQ010000001.1"/>
</dbReference>
<keyword evidence="1" id="KW-0732">Signal</keyword>
<evidence type="ECO:0000313" key="2">
    <source>
        <dbReference type="EMBL" id="GAA4803132.1"/>
    </source>
</evidence>
<evidence type="ECO:0000256" key="1">
    <source>
        <dbReference type="SAM" id="SignalP"/>
    </source>
</evidence>